<reference evidence="7 8" key="1">
    <citation type="submission" date="2017-03" db="EMBL/GenBank/DDBJ databases">
        <title>Genome of the blue death feigning beetle - Asbolus verrucosus.</title>
        <authorList>
            <person name="Rider S.D."/>
        </authorList>
    </citation>
    <scope>NUCLEOTIDE SEQUENCE [LARGE SCALE GENOMIC DNA]</scope>
    <source>
        <strain evidence="7">Butters</strain>
        <tissue evidence="7">Head and leg muscle</tissue>
    </source>
</reference>
<keyword evidence="4 6" id="KW-1133">Transmembrane helix</keyword>
<comment type="similarity">
    <text evidence="2">Belongs to the tetraspanin (TM4SF) family.</text>
</comment>
<feature type="transmembrane region" description="Helical" evidence="6">
    <location>
        <begin position="309"/>
        <end position="328"/>
    </location>
</feature>
<protein>
    <submittedName>
        <fullName evidence="7">CD151 antigen</fullName>
    </submittedName>
</protein>
<evidence type="ECO:0000313" key="7">
    <source>
        <dbReference type="EMBL" id="RZC33326.1"/>
    </source>
</evidence>
<dbReference type="CDD" id="cd03127">
    <property type="entry name" value="tetraspanin_LEL"/>
    <property type="match status" value="1"/>
</dbReference>
<evidence type="ECO:0000256" key="6">
    <source>
        <dbReference type="SAM" id="Phobius"/>
    </source>
</evidence>
<accession>A0A482VL25</accession>
<feature type="transmembrane region" description="Helical" evidence="6">
    <location>
        <begin position="16"/>
        <end position="38"/>
    </location>
</feature>
<evidence type="ECO:0000256" key="3">
    <source>
        <dbReference type="ARBA" id="ARBA00022692"/>
    </source>
</evidence>
<dbReference type="EMBL" id="QDEB01089906">
    <property type="protein sequence ID" value="RZC33326.1"/>
    <property type="molecule type" value="Genomic_DNA"/>
</dbReference>
<dbReference type="PRINTS" id="PR00259">
    <property type="entry name" value="TMFOUR"/>
</dbReference>
<dbReference type="InterPro" id="IPR018503">
    <property type="entry name" value="Tetraspanin_CS"/>
</dbReference>
<name>A0A482VL25_ASBVE</name>
<evidence type="ECO:0000313" key="8">
    <source>
        <dbReference type="Proteomes" id="UP000292052"/>
    </source>
</evidence>
<feature type="transmembrane region" description="Helical" evidence="6">
    <location>
        <begin position="58"/>
        <end position="81"/>
    </location>
</feature>
<dbReference type="Proteomes" id="UP000292052">
    <property type="component" value="Unassembled WGS sequence"/>
</dbReference>
<dbReference type="Gene3D" id="1.10.1450.10">
    <property type="entry name" value="Tetraspanin"/>
    <property type="match status" value="2"/>
</dbReference>
<dbReference type="SUPFAM" id="SSF48652">
    <property type="entry name" value="Tetraspanin"/>
    <property type="match status" value="2"/>
</dbReference>
<feature type="transmembrane region" description="Helical" evidence="6">
    <location>
        <begin position="340"/>
        <end position="361"/>
    </location>
</feature>
<feature type="transmembrane region" description="Helical" evidence="6">
    <location>
        <begin position="206"/>
        <end position="224"/>
    </location>
</feature>
<dbReference type="OrthoDB" id="438211at2759"/>
<dbReference type="GO" id="GO:0005886">
    <property type="term" value="C:plasma membrane"/>
    <property type="evidence" value="ECO:0007669"/>
    <property type="project" value="TreeGrafter"/>
</dbReference>
<keyword evidence="5 6" id="KW-0472">Membrane</keyword>
<dbReference type="PANTHER" id="PTHR19282">
    <property type="entry name" value="TETRASPANIN"/>
    <property type="match status" value="1"/>
</dbReference>
<keyword evidence="3 6" id="KW-0812">Transmembrane</keyword>
<dbReference type="InterPro" id="IPR018499">
    <property type="entry name" value="Tetraspanin/Peripherin"/>
</dbReference>
<feature type="transmembrane region" description="Helical" evidence="6">
    <location>
        <begin position="270"/>
        <end position="294"/>
    </location>
</feature>
<comment type="subcellular location">
    <subcellularLocation>
        <location evidence="1">Membrane</location>
        <topology evidence="1">Multi-pass membrane protein</topology>
    </subcellularLocation>
</comment>
<proteinExistence type="inferred from homology"/>
<evidence type="ECO:0000256" key="4">
    <source>
        <dbReference type="ARBA" id="ARBA00022989"/>
    </source>
</evidence>
<gene>
    <name evidence="7" type="ORF">BDFB_002132</name>
</gene>
<dbReference type="STRING" id="1661398.A0A482VL25"/>
<keyword evidence="8" id="KW-1185">Reference proteome</keyword>
<evidence type="ECO:0000256" key="2">
    <source>
        <dbReference type="ARBA" id="ARBA00006840"/>
    </source>
</evidence>
<dbReference type="PROSITE" id="PS00421">
    <property type="entry name" value="TM4_1"/>
    <property type="match status" value="1"/>
</dbReference>
<evidence type="ECO:0000256" key="1">
    <source>
        <dbReference type="ARBA" id="ARBA00004141"/>
    </source>
</evidence>
<dbReference type="InterPro" id="IPR008952">
    <property type="entry name" value="Tetraspanin_EC2_sf"/>
</dbReference>
<feature type="non-terminal residue" evidence="7">
    <location>
        <position position="447"/>
    </location>
</feature>
<comment type="caution">
    <text evidence="7">The sequence shown here is derived from an EMBL/GenBank/DDBJ whole genome shotgun (WGS) entry which is preliminary data.</text>
</comment>
<sequence>MMFGRRMDGCGNFMKYGLFIINIIILLGGLIVAGLGLWTVIDKSFANELLGTNLYSGAAYVLVITGLAVSIISCFGCFGAIKEVRCMLVTYFIALFLIFVTMLIGGILGYVFREKAETTLQNAMFGSIKSYGNYRPVTEAWDETQTRLMCCGVNDYRDWKDQIPDSCCKLVLGRRQRCNLLVENHNAFTLYMRGCLEVTKEYVKEHAVIIGSAGVVVACLMLPVQTEKPLKNSFDSDSLTSIFSPWQKHREPPIYSNAQTGRTVSASEFYLFYVSILLLILGLSLSAISVWSIFFKMPFKLLIDTSSELAYFALPSAILCLPCFWIVLSVHNDGKSHKFLSLVIILLTFSIVLMVIGVYIGSTHKLHLKLSEIERRPDLLNEFRNSMKGSLKLYEKYKGNKRVWDQVQANFGCCGIDNFTDWFPVNKRIPTSCCHKVLLILNFDGQY</sequence>
<evidence type="ECO:0000256" key="5">
    <source>
        <dbReference type="ARBA" id="ARBA00023136"/>
    </source>
</evidence>
<feature type="transmembrane region" description="Helical" evidence="6">
    <location>
        <begin position="88"/>
        <end position="112"/>
    </location>
</feature>
<organism evidence="7 8">
    <name type="scientific">Asbolus verrucosus</name>
    <name type="common">Desert ironclad beetle</name>
    <dbReference type="NCBI Taxonomy" id="1661398"/>
    <lineage>
        <taxon>Eukaryota</taxon>
        <taxon>Metazoa</taxon>
        <taxon>Ecdysozoa</taxon>
        <taxon>Arthropoda</taxon>
        <taxon>Hexapoda</taxon>
        <taxon>Insecta</taxon>
        <taxon>Pterygota</taxon>
        <taxon>Neoptera</taxon>
        <taxon>Endopterygota</taxon>
        <taxon>Coleoptera</taxon>
        <taxon>Polyphaga</taxon>
        <taxon>Cucujiformia</taxon>
        <taxon>Tenebrionidae</taxon>
        <taxon>Pimeliinae</taxon>
        <taxon>Asbolus</taxon>
    </lineage>
</organism>
<dbReference type="AlphaFoldDB" id="A0A482VL25"/>
<dbReference type="PANTHER" id="PTHR19282:SF527">
    <property type="entry name" value="TETRASPANIN"/>
    <property type="match status" value="1"/>
</dbReference>
<dbReference type="Pfam" id="PF00335">
    <property type="entry name" value="Tetraspanin"/>
    <property type="match status" value="2"/>
</dbReference>